<reference evidence="12" key="1">
    <citation type="submission" date="2020-04" db="EMBL/GenBank/DDBJ databases">
        <title>Analysis of mating type loci in Filobasidium floriforme.</title>
        <authorList>
            <person name="Nowrousian M."/>
        </authorList>
    </citation>
    <scope>NUCLEOTIDE SEQUENCE</scope>
    <source>
        <strain evidence="12">CBS 6242</strain>
    </source>
</reference>
<feature type="transmembrane region" description="Helical" evidence="10">
    <location>
        <begin position="100"/>
        <end position="120"/>
    </location>
</feature>
<evidence type="ECO:0000256" key="3">
    <source>
        <dbReference type="ARBA" id="ARBA00022448"/>
    </source>
</evidence>
<feature type="transmembrane region" description="Helical" evidence="10">
    <location>
        <begin position="385"/>
        <end position="407"/>
    </location>
</feature>
<feature type="region of interest" description="Disordered" evidence="9">
    <location>
        <begin position="320"/>
        <end position="347"/>
    </location>
</feature>
<dbReference type="GO" id="GO:0061459">
    <property type="term" value="F:L-arginine transmembrane transporter activity"/>
    <property type="evidence" value="ECO:0007669"/>
    <property type="project" value="TreeGrafter"/>
</dbReference>
<keyword evidence="5 10" id="KW-0812">Transmembrane</keyword>
<keyword evidence="4" id="KW-0926">Vacuole</keyword>
<evidence type="ECO:0000256" key="10">
    <source>
        <dbReference type="SAM" id="Phobius"/>
    </source>
</evidence>
<evidence type="ECO:0000256" key="5">
    <source>
        <dbReference type="ARBA" id="ARBA00022692"/>
    </source>
</evidence>
<dbReference type="GO" id="GO:0015189">
    <property type="term" value="F:L-lysine transmembrane transporter activity"/>
    <property type="evidence" value="ECO:0007669"/>
    <property type="project" value="TreeGrafter"/>
</dbReference>
<dbReference type="GO" id="GO:0005290">
    <property type="term" value="F:L-histidine transmembrane transporter activity"/>
    <property type="evidence" value="ECO:0007669"/>
    <property type="project" value="TreeGrafter"/>
</dbReference>
<keyword evidence="8 10" id="KW-0472">Membrane</keyword>
<keyword evidence="13" id="KW-1185">Reference proteome</keyword>
<evidence type="ECO:0000259" key="11">
    <source>
        <dbReference type="Pfam" id="PF01490"/>
    </source>
</evidence>
<evidence type="ECO:0000256" key="4">
    <source>
        <dbReference type="ARBA" id="ARBA00022554"/>
    </source>
</evidence>
<feature type="transmembrane region" description="Helical" evidence="10">
    <location>
        <begin position="40"/>
        <end position="60"/>
    </location>
</feature>
<proteinExistence type="inferred from homology"/>
<dbReference type="GO" id="GO:0005313">
    <property type="term" value="F:L-glutamate transmembrane transporter activity"/>
    <property type="evidence" value="ECO:0007669"/>
    <property type="project" value="TreeGrafter"/>
</dbReference>
<organism evidence="12 13">
    <name type="scientific">Filobasidium floriforme</name>
    <dbReference type="NCBI Taxonomy" id="5210"/>
    <lineage>
        <taxon>Eukaryota</taxon>
        <taxon>Fungi</taxon>
        <taxon>Dikarya</taxon>
        <taxon>Basidiomycota</taxon>
        <taxon>Agaricomycotina</taxon>
        <taxon>Tremellomycetes</taxon>
        <taxon>Filobasidiales</taxon>
        <taxon>Filobasidiaceae</taxon>
        <taxon>Filobasidium</taxon>
    </lineage>
</organism>
<dbReference type="AlphaFoldDB" id="A0A8K0JJC1"/>
<dbReference type="PANTHER" id="PTHR22950:SF678">
    <property type="entry name" value="VACUOLAR AMINO ACID TRANSPORTER 5-RELATED"/>
    <property type="match status" value="1"/>
</dbReference>
<sequence>MRSGRQGKATIASCVSNLANTIIGSGALAFPSVFASMGLIPAFFSCIFAGACSAFGLYLLSLCARQGYEKPEASFNQIARLTFGEGWATRCFDAAIAIKCFGVSVSYLIIVKTLMPQVILSLSHHLPSETLPEDSMWLDGRLWLLFSLVIVGPLSYLRRMDSLRFTSQIALLSVVYLVIIVVGWWALGVPTGKKRGNVVLGRFGSSTLGSFPIQIFAYTCAQNIFACFNELKFNTQARMNKVITVSIGSAAITYEVLGIVGYLTFGQGVSSNVIAMYPWSSVIIAIGRLGIVLLSALSYPLQAHPCRACIHTLTAGLRKKSQSPDDSVTAADDTDEEDELMNEDKDDHGLPVGKPMGRKKFLTITTGIIVFGFAIAMVIDELETVLSFVGSTGSTIISFILPGMFYFSLFRHEQGITKWMALILSIYGIVVMAFWYVFTTAFESSFESGSRTESLFLFLVCLSISTDWLIIKSSSIRFRDAL</sequence>
<evidence type="ECO:0000313" key="12">
    <source>
        <dbReference type="EMBL" id="KAG7529956.1"/>
    </source>
</evidence>
<dbReference type="InterPro" id="IPR013057">
    <property type="entry name" value="AA_transpt_TM"/>
</dbReference>
<evidence type="ECO:0000256" key="8">
    <source>
        <dbReference type="ARBA" id="ARBA00023136"/>
    </source>
</evidence>
<evidence type="ECO:0000256" key="1">
    <source>
        <dbReference type="ARBA" id="ARBA00004128"/>
    </source>
</evidence>
<evidence type="ECO:0000256" key="6">
    <source>
        <dbReference type="ARBA" id="ARBA00022970"/>
    </source>
</evidence>
<feature type="transmembrane region" description="Helical" evidence="10">
    <location>
        <begin position="242"/>
        <end position="265"/>
    </location>
</feature>
<feature type="transmembrane region" description="Helical" evidence="10">
    <location>
        <begin position="361"/>
        <end position="379"/>
    </location>
</feature>
<dbReference type="Proteomes" id="UP000812966">
    <property type="component" value="Unassembled WGS sequence"/>
</dbReference>
<feature type="domain" description="Amino acid transporter transmembrane" evidence="11">
    <location>
        <begin position="8"/>
        <end position="440"/>
    </location>
</feature>
<accession>A0A8K0JJC1</accession>
<feature type="transmembrane region" description="Helical" evidence="10">
    <location>
        <begin position="12"/>
        <end position="34"/>
    </location>
</feature>
<feature type="transmembrane region" description="Helical" evidence="10">
    <location>
        <begin position="454"/>
        <end position="471"/>
    </location>
</feature>
<feature type="compositionally biased region" description="Acidic residues" evidence="9">
    <location>
        <begin position="332"/>
        <end position="341"/>
    </location>
</feature>
<dbReference type="Pfam" id="PF01490">
    <property type="entry name" value="Aa_trans"/>
    <property type="match status" value="1"/>
</dbReference>
<protein>
    <recommendedName>
        <fullName evidence="11">Amino acid transporter transmembrane domain-containing protein</fullName>
    </recommendedName>
</protein>
<comment type="similarity">
    <text evidence="2">Belongs to the amino acid/polyamine transporter 2 family.</text>
</comment>
<feature type="transmembrane region" description="Helical" evidence="10">
    <location>
        <begin position="199"/>
        <end position="221"/>
    </location>
</feature>
<evidence type="ECO:0000256" key="9">
    <source>
        <dbReference type="SAM" id="MobiDB-lite"/>
    </source>
</evidence>
<evidence type="ECO:0000256" key="7">
    <source>
        <dbReference type="ARBA" id="ARBA00022989"/>
    </source>
</evidence>
<name>A0A8K0JJC1_9TREE</name>
<evidence type="ECO:0000256" key="2">
    <source>
        <dbReference type="ARBA" id="ARBA00008066"/>
    </source>
</evidence>
<comment type="subcellular location">
    <subcellularLocation>
        <location evidence="1">Vacuole membrane</location>
        <topology evidence="1">Multi-pass membrane protein</topology>
    </subcellularLocation>
</comment>
<gene>
    <name evidence="12" type="ORF">FFLO_05312</name>
</gene>
<dbReference type="PANTHER" id="PTHR22950">
    <property type="entry name" value="AMINO ACID TRANSPORTER"/>
    <property type="match status" value="1"/>
</dbReference>
<comment type="caution">
    <text evidence="12">The sequence shown here is derived from an EMBL/GenBank/DDBJ whole genome shotgun (WGS) entry which is preliminary data.</text>
</comment>
<dbReference type="GO" id="GO:0000329">
    <property type="term" value="C:fungal-type vacuole membrane"/>
    <property type="evidence" value="ECO:0007669"/>
    <property type="project" value="TreeGrafter"/>
</dbReference>
<dbReference type="GO" id="GO:0005302">
    <property type="term" value="F:L-tyrosine transmembrane transporter activity"/>
    <property type="evidence" value="ECO:0007669"/>
    <property type="project" value="TreeGrafter"/>
</dbReference>
<dbReference type="GO" id="GO:0015194">
    <property type="term" value="F:L-serine transmembrane transporter activity"/>
    <property type="evidence" value="ECO:0007669"/>
    <property type="project" value="TreeGrafter"/>
</dbReference>
<evidence type="ECO:0000313" key="13">
    <source>
        <dbReference type="Proteomes" id="UP000812966"/>
    </source>
</evidence>
<keyword evidence="7 10" id="KW-1133">Transmembrane helix</keyword>
<keyword evidence="3" id="KW-0813">Transport</keyword>
<feature type="transmembrane region" description="Helical" evidence="10">
    <location>
        <begin position="169"/>
        <end position="187"/>
    </location>
</feature>
<keyword evidence="6" id="KW-0029">Amino-acid transport</keyword>
<feature type="transmembrane region" description="Helical" evidence="10">
    <location>
        <begin position="140"/>
        <end position="157"/>
    </location>
</feature>
<feature type="transmembrane region" description="Helical" evidence="10">
    <location>
        <begin position="419"/>
        <end position="442"/>
    </location>
</feature>
<dbReference type="EMBL" id="JABELV010000130">
    <property type="protein sequence ID" value="KAG7529956.1"/>
    <property type="molecule type" value="Genomic_DNA"/>
</dbReference>
<feature type="transmembrane region" description="Helical" evidence="10">
    <location>
        <begin position="277"/>
        <end position="297"/>
    </location>
</feature>